<evidence type="ECO:0000313" key="3">
    <source>
        <dbReference type="EMBL" id="VEL14646.1"/>
    </source>
</evidence>
<reference evidence="3" key="1">
    <citation type="submission" date="2018-11" db="EMBL/GenBank/DDBJ databases">
        <authorList>
            <consortium name="Pathogen Informatics"/>
        </authorList>
    </citation>
    <scope>NUCLEOTIDE SEQUENCE</scope>
</reference>
<dbReference type="InterPro" id="IPR009038">
    <property type="entry name" value="GOLD_dom"/>
</dbReference>
<keyword evidence="4" id="KW-1185">Reference proteome</keyword>
<keyword evidence="1" id="KW-1133">Transmembrane helix</keyword>
<evidence type="ECO:0000259" key="2">
    <source>
        <dbReference type="Pfam" id="PF01105"/>
    </source>
</evidence>
<gene>
    <name evidence="3" type="ORF">PXEA_LOCUS8086</name>
</gene>
<dbReference type="Pfam" id="PF01105">
    <property type="entry name" value="EMP24_GP25L"/>
    <property type="match status" value="1"/>
</dbReference>
<accession>A0A448WLM6</accession>
<comment type="caution">
    <text evidence="3">The sequence shown here is derived from an EMBL/GenBank/DDBJ whole genome shotgun (WGS) entry which is preliminary data.</text>
</comment>
<dbReference type="AlphaFoldDB" id="A0A448WLM6"/>
<dbReference type="Proteomes" id="UP000784294">
    <property type="component" value="Unassembled WGS sequence"/>
</dbReference>
<sequence length="73" mass="8257">MSFPTSFLQSLINIESYLDQVSAQIRTQRAYDAIAASFVEQLVLRVTRWSAAQSACILIVGLGQVFLVRRFFN</sequence>
<keyword evidence="1" id="KW-0472">Membrane</keyword>
<protein>
    <recommendedName>
        <fullName evidence="2">GOLD domain-containing protein</fullName>
    </recommendedName>
</protein>
<name>A0A448WLM6_9PLAT</name>
<evidence type="ECO:0000313" key="4">
    <source>
        <dbReference type="Proteomes" id="UP000784294"/>
    </source>
</evidence>
<dbReference type="EMBL" id="CAAALY010021850">
    <property type="protein sequence ID" value="VEL14646.1"/>
    <property type="molecule type" value="Genomic_DNA"/>
</dbReference>
<proteinExistence type="predicted"/>
<dbReference type="OrthoDB" id="6223074at2759"/>
<organism evidence="3 4">
    <name type="scientific">Protopolystoma xenopodis</name>
    <dbReference type="NCBI Taxonomy" id="117903"/>
    <lineage>
        <taxon>Eukaryota</taxon>
        <taxon>Metazoa</taxon>
        <taxon>Spiralia</taxon>
        <taxon>Lophotrochozoa</taxon>
        <taxon>Platyhelminthes</taxon>
        <taxon>Monogenea</taxon>
        <taxon>Polyopisthocotylea</taxon>
        <taxon>Polystomatidea</taxon>
        <taxon>Polystomatidae</taxon>
        <taxon>Protopolystoma</taxon>
    </lineage>
</organism>
<evidence type="ECO:0000256" key="1">
    <source>
        <dbReference type="SAM" id="Phobius"/>
    </source>
</evidence>
<keyword evidence="1" id="KW-0812">Transmembrane</keyword>
<feature type="transmembrane region" description="Helical" evidence="1">
    <location>
        <begin position="49"/>
        <end position="68"/>
    </location>
</feature>
<feature type="domain" description="GOLD" evidence="2">
    <location>
        <begin position="9"/>
        <end position="73"/>
    </location>
</feature>